<dbReference type="Proteomes" id="UP001152049">
    <property type="component" value="Unassembled WGS sequence"/>
</dbReference>
<proteinExistence type="predicted"/>
<feature type="compositionally biased region" description="Polar residues" evidence="1">
    <location>
        <begin position="39"/>
        <end position="53"/>
    </location>
</feature>
<feature type="region of interest" description="Disordered" evidence="1">
    <location>
        <begin position="548"/>
        <end position="745"/>
    </location>
</feature>
<dbReference type="OrthoDB" id="160645at2759"/>
<sequence length="825" mass="87769">MIFSHNLAFFALTSFFLSISSAAPNRDLPLISRRDDSSPAINSTASDGNNTTLEPVVPPAVDPRDLSILALDTKVVLAWAGSPSSQPGSRRMRKRDDGIFSQANFTFRYPVIPLDHSTYVTDVSCSKGSLTGTISSTTAYNYAKAQWKGAGKILFITSVDGCGDDHSNDLFLSRSITFSDSTKTFTAQGSSSDYGDVYERFSLKWGALGTLNVRRAIDKRAMFEPHALDKRLSGTWTLEWSRYLNDDDLLGTDDSAPWENAALLASWGKDGGEEDDSYAKGEVSDPNGHHKRWSNTTLAERDLTYGLALYCIECGFSGSASLTGTIEASIFDGMEVAQAQFNAQFKAGLNLGLAAFVKYEKTWEKDLADLQLPGFGISGLCSINPYIGLGVEAGLGIEATGTLLIGASVEWDNIDILIDMLDDDNSHSNGLVPVFKHMNEAHGELKVEAHLGLPISLGISLNVLFGLWEAKAGIKDTPSVVLEGSFEINAEVTDDGEILTDVEGDCYGIAWNIHFENTLDGFVDVDGFDPLEFPLLDPQESDPIAEGCIGYVNDGTDEDGGSGSGDDTGFAGNGMNAGGTGMNGFRAGSNPVPDLDLDPASTKKTGTKSNQKSTNQEGSTQNNKSKSSGKGAGSSSSDAKKSGSSNKKIKASTTSKTSTTTKTRAASSTTTGTASKQRTATKPTKSSGSKPTTTIKNVEPVKNNKQMKSTATKATNTAKKSTPSCTPSAIAKSKTPSGSTCKRTVTKPKVPSKLVISTTSSVKNVNVCATSCSQNSQCASFSYNEEKSCKLYSKSFRGLGVTSGKGQSTSTFYDKKCFTYKTCSK</sequence>
<dbReference type="InterPro" id="IPR054293">
    <property type="entry name" value="DUF7029"/>
</dbReference>
<feature type="domain" description="Apple" evidence="3">
    <location>
        <begin position="741"/>
        <end position="817"/>
    </location>
</feature>
<feature type="signal peptide" evidence="2">
    <location>
        <begin position="1"/>
        <end position="22"/>
    </location>
</feature>
<dbReference type="Pfam" id="PF00024">
    <property type="entry name" value="PAN_1"/>
    <property type="match status" value="1"/>
</dbReference>
<feature type="compositionally biased region" description="Low complexity" evidence="1">
    <location>
        <begin position="622"/>
        <end position="694"/>
    </location>
</feature>
<feature type="compositionally biased region" description="Gly residues" evidence="1">
    <location>
        <begin position="561"/>
        <end position="582"/>
    </location>
</feature>
<evidence type="ECO:0000256" key="2">
    <source>
        <dbReference type="SAM" id="SignalP"/>
    </source>
</evidence>
<reference evidence="4" key="1">
    <citation type="submission" date="2022-09" db="EMBL/GenBank/DDBJ databases">
        <title>Fusarium specimens isolated from Avocado Roots.</title>
        <authorList>
            <person name="Stajich J."/>
            <person name="Roper C."/>
            <person name="Heimlech-Rivalta G."/>
        </authorList>
    </citation>
    <scope>NUCLEOTIDE SEQUENCE</scope>
    <source>
        <strain evidence="4">CF00136</strain>
    </source>
</reference>
<keyword evidence="5" id="KW-1185">Reference proteome</keyword>
<feature type="compositionally biased region" description="Polar residues" evidence="1">
    <location>
        <begin position="734"/>
        <end position="743"/>
    </location>
</feature>
<dbReference type="SUPFAM" id="SSF57414">
    <property type="entry name" value="Hairpin loop containing domain-like"/>
    <property type="match status" value="1"/>
</dbReference>
<name>A0A9W8RLS0_9HYPO</name>
<feature type="chain" id="PRO_5040859269" description="Apple domain-containing protein" evidence="2">
    <location>
        <begin position="23"/>
        <end position="825"/>
    </location>
</feature>
<keyword evidence="2" id="KW-0732">Signal</keyword>
<dbReference type="AlphaFoldDB" id="A0A9W8RLS0"/>
<dbReference type="EMBL" id="JAOQAZ010000043">
    <property type="protein sequence ID" value="KAJ4246346.1"/>
    <property type="molecule type" value="Genomic_DNA"/>
</dbReference>
<dbReference type="Pfam" id="PF22974">
    <property type="entry name" value="DUF7029"/>
    <property type="match status" value="1"/>
</dbReference>
<organism evidence="4 5">
    <name type="scientific">Fusarium torreyae</name>
    <dbReference type="NCBI Taxonomy" id="1237075"/>
    <lineage>
        <taxon>Eukaryota</taxon>
        <taxon>Fungi</taxon>
        <taxon>Dikarya</taxon>
        <taxon>Ascomycota</taxon>
        <taxon>Pezizomycotina</taxon>
        <taxon>Sordariomycetes</taxon>
        <taxon>Hypocreomycetidae</taxon>
        <taxon>Hypocreales</taxon>
        <taxon>Nectriaceae</taxon>
        <taxon>Fusarium</taxon>
    </lineage>
</organism>
<feature type="region of interest" description="Disordered" evidence="1">
    <location>
        <begin position="30"/>
        <end position="55"/>
    </location>
</feature>
<comment type="caution">
    <text evidence="4">The sequence shown here is derived from an EMBL/GenBank/DDBJ whole genome shotgun (WGS) entry which is preliminary data.</text>
</comment>
<dbReference type="InterPro" id="IPR003609">
    <property type="entry name" value="Pan_app"/>
</dbReference>
<accession>A0A9W8RLS0</accession>
<dbReference type="InterPro" id="IPR055647">
    <property type="entry name" value="DUF7223"/>
</dbReference>
<protein>
    <recommendedName>
        <fullName evidence="3">Apple domain-containing protein</fullName>
    </recommendedName>
</protein>
<gene>
    <name evidence="4" type="ORF">NW762_013697</name>
</gene>
<evidence type="ECO:0000256" key="1">
    <source>
        <dbReference type="SAM" id="MobiDB-lite"/>
    </source>
</evidence>
<dbReference type="PROSITE" id="PS50948">
    <property type="entry name" value="PAN"/>
    <property type="match status" value="1"/>
</dbReference>
<evidence type="ECO:0000259" key="3">
    <source>
        <dbReference type="PROSITE" id="PS50948"/>
    </source>
</evidence>
<feature type="compositionally biased region" description="Polar residues" evidence="1">
    <location>
        <begin position="602"/>
        <end position="621"/>
    </location>
</feature>
<evidence type="ECO:0000313" key="5">
    <source>
        <dbReference type="Proteomes" id="UP001152049"/>
    </source>
</evidence>
<feature type="compositionally biased region" description="Low complexity" evidence="1">
    <location>
        <begin position="708"/>
        <end position="724"/>
    </location>
</feature>
<dbReference type="Pfam" id="PF23865">
    <property type="entry name" value="DUF7223"/>
    <property type="match status" value="1"/>
</dbReference>
<evidence type="ECO:0000313" key="4">
    <source>
        <dbReference type="EMBL" id="KAJ4246346.1"/>
    </source>
</evidence>